<keyword evidence="6" id="KW-1185">Reference proteome</keyword>
<sequence>MLRNLSVCLISFIGLWCLSNTHTQRLPPEGRMRPLQDDSIRSPVDRDIVFPELDAGPGKPEEKMWFHITDFQFDRVEGPTQPKPKPRQYPPPPMPGQPFPPPPGGFKKKENKQRRLCEQKYSEYVERIFPNDTAVAADANDADFDGRVLARPGCRGLRVGQRASGLQMWRQLDKREIRAYRSPLYIHIRGAPQVGSHRGP</sequence>
<dbReference type="GO" id="GO:0004252">
    <property type="term" value="F:serine-type endopeptidase activity"/>
    <property type="evidence" value="ECO:0000255"/>
    <property type="project" value="FlyBase"/>
</dbReference>
<dbReference type="OrthoDB" id="6380398at2759"/>
<reference evidence="4 6" key="6">
    <citation type="journal article" date="2002" name="Genome Biol.">
        <title>Heterochromatic sequences in a Drosophila whole-genome shotgun assembly.</title>
        <authorList>
            <person name="Hoskins R.A."/>
            <person name="Smith C.D."/>
            <person name="Carlson J.W."/>
            <person name="Carvalho A.B."/>
            <person name="Halpern A."/>
            <person name="Kaminker J.S."/>
            <person name="Kennedy C."/>
            <person name="Mungall C.J."/>
            <person name="Sullivan B.A."/>
            <person name="Sutton G.G."/>
            <person name="Yasuhara J.C."/>
            <person name="Wakimoto B.T."/>
            <person name="Myers E.W."/>
            <person name="Celniker S.E."/>
            <person name="Rubin G.M."/>
            <person name="Karpen G.H."/>
        </authorList>
    </citation>
    <scope>NUCLEOTIDE SEQUENCE [LARGE SCALE GENOMIC DNA]</scope>
    <source>
        <strain evidence="6">Berkeley</strain>
    </source>
</reference>
<feature type="signal peptide" evidence="2">
    <location>
        <begin position="1"/>
        <end position="23"/>
    </location>
</feature>
<dbReference type="DNASU" id="40532"/>
<dbReference type="AlphaFoldDB" id="Q8T9D0"/>
<reference evidence="6" key="5">
    <citation type="journal article" date="2002" name="Genome Biol.">
        <title>The transposable elements of the Drosophila melanogaster euchromatin: a genomics perspective.</title>
        <authorList>
            <person name="Kaminker J.S."/>
            <person name="Bergman C.M."/>
            <person name="Kronmiller B."/>
            <person name="Carlson J."/>
            <person name="Svirskas R."/>
            <person name="Patel S."/>
            <person name="Frise E."/>
            <person name="Wheeler D.A."/>
            <person name="Lewis S.E."/>
            <person name="Rubin G.M."/>
            <person name="Ashburner M."/>
            <person name="Celniker S.E."/>
        </authorList>
    </citation>
    <scope>NUCLEOTIDE SEQUENCE [LARGE SCALE GENOMIC DNA]</scope>
    <source>
        <strain evidence="6">Berkeley</strain>
    </source>
</reference>
<dbReference type="EMBL" id="AY069819">
    <property type="protein sequence ID" value="AAL39964.1"/>
    <property type="molecule type" value="mRNA"/>
</dbReference>
<dbReference type="Proteomes" id="UP000000803">
    <property type="component" value="Chromosome 3R"/>
</dbReference>
<evidence type="ECO:0000313" key="5">
    <source>
        <dbReference type="FlyBase" id="FBgn0037222"/>
    </source>
</evidence>
<reference evidence="4" key="13">
    <citation type="journal article" date="2015" name="Genome Res.">
        <title>The Release 6 reference sequence of the Drosophila melanogaster genome.</title>
        <authorList>
            <person name="Hoskins R.A."/>
            <person name="Carlson J.W."/>
            <person name="Wan K.H."/>
            <person name="Park S."/>
            <person name="Mendez I."/>
            <person name="Galle S.E."/>
            <person name="Booth B.W."/>
            <person name="Pfeiffer B.D."/>
            <person name="George R.A."/>
            <person name="Svirskas R."/>
            <person name="Krzywinski M."/>
            <person name="Schein J."/>
            <person name="Accardo M.C."/>
            <person name="Damia E."/>
            <person name="Messina G."/>
            <person name="Mendez-Lago M."/>
            <person name="de Pablos B."/>
            <person name="Demakova O.V."/>
            <person name="Andreyeva E.N."/>
            <person name="Boldyreva L.V."/>
            <person name="Marra M."/>
            <person name="Carvalho A.B."/>
            <person name="Dimitri P."/>
            <person name="Villasante A."/>
            <person name="Zhimulev I.F."/>
            <person name="Rubin G.M."/>
            <person name="Karpen G.H."/>
            <person name="Celniker S.E."/>
        </authorList>
    </citation>
    <scope>NUCLEOTIDE SEQUENCE</scope>
</reference>
<proteinExistence type="evidence at transcript level"/>
<reference evidence="4" key="8">
    <citation type="submission" date="2006-08" db="EMBL/GenBank/DDBJ databases">
        <authorList>
            <person name="Celniker S."/>
            <person name="Carlson J."/>
            <person name="Wan K."/>
            <person name="Frise E."/>
            <person name="Hoskins R."/>
            <person name="Park S."/>
            <person name="Svirskas R."/>
            <person name="Rubin G."/>
        </authorList>
    </citation>
    <scope>NUCLEOTIDE SEQUENCE</scope>
</reference>
<evidence type="ECO:0000313" key="3">
    <source>
        <dbReference type="EMBL" id="AAL39964.1"/>
    </source>
</evidence>
<evidence type="ECO:0000256" key="1">
    <source>
        <dbReference type="SAM" id="MobiDB-lite"/>
    </source>
</evidence>
<dbReference type="VEuPathDB" id="VectorBase:FBgn0037222"/>
<evidence type="ECO:0000256" key="2">
    <source>
        <dbReference type="SAM" id="SignalP"/>
    </source>
</evidence>
<reference evidence="4" key="11">
    <citation type="journal article" date="2015" name="G3 (Bethesda)">
        <title>Gene Model Annotations for Drosophila melanogaster: Impact of High-Throughput Data.</title>
        <authorList>
            <consortium name="FlyBase Consortium"/>
            <person name="Matthews B.B."/>
            <person name="Dos Santos G."/>
            <person name="Crosby M.A."/>
            <person name="Emmert D.B."/>
            <person name="St Pierre S.E."/>
            <person name="Gramates L.S."/>
            <person name="Zhou P."/>
            <person name="Schroeder A.J."/>
            <person name="Falls K."/>
            <person name="Strelets V."/>
            <person name="Russo S.M."/>
            <person name="Gelbart W.M."/>
            <person name="null"/>
        </authorList>
    </citation>
    <scope>NUCLEOTIDE SEQUENCE</scope>
</reference>
<evidence type="ECO:0000313" key="6">
    <source>
        <dbReference type="Proteomes" id="UP000000803"/>
    </source>
</evidence>
<dbReference type="UCSC" id="CG14642-RA">
    <property type="organism name" value="d. melanogaster"/>
</dbReference>
<organism evidence="3">
    <name type="scientific">Drosophila melanogaster</name>
    <name type="common">Fruit fly</name>
    <dbReference type="NCBI Taxonomy" id="7227"/>
    <lineage>
        <taxon>Eukaryota</taxon>
        <taxon>Metazoa</taxon>
        <taxon>Ecdysozoa</taxon>
        <taxon>Arthropoda</taxon>
        <taxon>Hexapoda</taxon>
        <taxon>Insecta</taxon>
        <taxon>Pterygota</taxon>
        <taxon>Neoptera</taxon>
        <taxon>Endopterygota</taxon>
        <taxon>Diptera</taxon>
        <taxon>Brachycera</taxon>
        <taxon>Muscomorpha</taxon>
        <taxon>Ephydroidea</taxon>
        <taxon>Drosophilidae</taxon>
        <taxon>Drosophila</taxon>
        <taxon>Sophophora</taxon>
    </lineage>
</organism>
<dbReference type="HOGENOM" id="CLU_1367500_0_0_1"/>
<feature type="compositionally biased region" description="Pro residues" evidence="1">
    <location>
        <begin position="81"/>
        <end position="104"/>
    </location>
</feature>
<reference evidence="4 6" key="9">
    <citation type="journal article" date="2007" name="Science">
        <title>The Release 5.1 annotation of Drosophila melanogaster heterochromatin.</title>
        <authorList>
            <person name="Smith C.D."/>
            <person name="Shu S."/>
            <person name="Mungall C.J."/>
            <person name="Karpen G.H."/>
        </authorList>
    </citation>
    <scope>NUCLEOTIDE SEQUENCE [LARGE SCALE GENOMIC DNA]</scope>
    <source>
        <strain evidence="6">Berkeley</strain>
    </source>
</reference>
<dbReference type="FlyBase" id="FBgn0037222">
    <property type="gene designation" value="CG14642"/>
</dbReference>
<accession>Q8T9D0</accession>
<dbReference type="ExpressionAtlas" id="Q8T9D0">
    <property type="expression patterns" value="baseline and differential"/>
</dbReference>
<dbReference type="BioGRID-ORCS" id="40532">
    <property type="hits" value="0 hits in 1 CRISPR screen"/>
</dbReference>
<keyword evidence="4" id="KW-0378">Hydrolase</keyword>
<dbReference type="EMBL" id="AE014297">
    <property type="protein sequence ID" value="AAN13334.1"/>
    <property type="molecule type" value="Genomic_DNA"/>
</dbReference>
<dbReference type="GeneID" id="40532"/>
<dbReference type="AGR" id="FB:FBgn0037222"/>
<reference evidence="4 6" key="10">
    <citation type="journal article" date="2007" name="Science">
        <title>Sequence finishing and mapping of Drosophila melanogaster heterochromatin.</title>
        <authorList>
            <person name="Hoskins R.A."/>
            <person name="Carlson J.W."/>
            <person name="Kennedy C."/>
            <person name="Acevedo D."/>
            <person name="Evans-Holm M."/>
            <person name="Frise E."/>
            <person name="Wan K.H."/>
            <person name="Park S."/>
            <person name="Mendez-Lago M."/>
            <person name="Rossi F."/>
            <person name="Villasante A."/>
            <person name="Dimitri P."/>
            <person name="Karpen G.H."/>
            <person name="Celniker S.E."/>
        </authorList>
    </citation>
    <scope>NUCLEOTIDE SEQUENCE [LARGE SCALE GENOMIC DNA]</scope>
    <source>
        <strain evidence="6">Berkeley</strain>
    </source>
</reference>
<feature type="chain" id="PRO_5015099427" evidence="2">
    <location>
        <begin position="24"/>
        <end position="200"/>
    </location>
</feature>
<reference evidence="3" key="2">
    <citation type="submission" date="2001-12" db="EMBL/GenBank/DDBJ databases">
        <authorList>
            <person name="Stapleton M."/>
            <person name="Brokstein P."/>
            <person name="Hong L."/>
            <person name="Agbayani A."/>
            <person name="Carlson J."/>
            <person name="Champe M."/>
            <person name="Chavez C."/>
            <person name="Dorsett V."/>
            <person name="Farfan D."/>
            <person name="Frise E."/>
            <person name="George R."/>
            <person name="Gonzalez M."/>
            <person name="Guarin H."/>
            <person name="Li P."/>
            <person name="Liao G."/>
            <person name="Miranda A."/>
            <person name="Mungall C.J."/>
            <person name="Nunoo J."/>
            <person name="Pacleb J."/>
            <person name="Paragas V."/>
            <person name="Park S."/>
            <person name="Phouanenavong S."/>
            <person name="Wan K."/>
            <person name="Yu C."/>
            <person name="Lewis S.E."/>
            <person name="Rubin G.M."/>
            <person name="Celniker S."/>
        </authorList>
    </citation>
    <scope>NUCLEOTIDE SEQUENCE</scope>
</reference>
<reference evidence="6" key="4">
    <citation type="journal article" date="2002" name="Genome Biol.">
        <title>Annotation of the Drosophila melanogaster euchromatic genome: a systematic review.</title>
        <authorList>
            <person name="Misra S."/>
            <person name="Crosby M.A."/>
            <person name="Mungall C.J."/>
            <person name="Matthews B.B."/>
            <person name="Campbell K.S."/>
            <person name="Hradecky P."/>
            <person name="Huang Y."/>
            <person name="Kaminker J.S."/>
            <person name="Millburn G.H."/>
            <person name="Prochnik S.E."/>
            <person name="Smith C.D."/>
            <person name="Tupy J.L."/>
            <person name="Whitfied E.J."/>
            <person name="Bayraktaroglu L."/>
            <person name="Berman B.P."/>
            <person name="Bettencourt B.R."/>
            <person name="Celniker S.E."/>
            <person name="de Grey A.D."/>
            <person name="Drysdale R.A."/>
            <person name="Harris N.L."/>
            <person name="Richter J."/>
            <person name="Russo S."/>
            <person name="Schroeder A.J."/>
            <person name="Shu S.Q."/>
            <person name="Stapleton M."/>
            <person name="Yamada C."/>
            <person name="Ashburner M."/>
            <person name="Gelbart W.M."/>
            <person name="Rubin G.M."/>
            <person name="Lewis S.E."/>
        </authorList>
    </citation>
    <scope>GENOME REANNOTATION</scope>
    <source>
        <strain evidence="6">Berkeley</strain>
    </source>
</reference>
<reference evidence="4 6" key="7">
    <citation type="journal article" date="2005" name="PLoS Comput. Biol.">
        <title>Combined evidence annotation of transposable elements in genome sequences.</title>
        <authorList>
            <person name="Quesneville H."/>
            <person name="Bergman C.M."/>
            <person name="Andrieu O."/>
            <person name="Autard D."/>
            <person name="Nouaud D."/>
            <person name="Ashburner M."/>
            <person name="Anxolabehere D."/>
        </authorList>
    </citation>
    <scope>NUCLEOTIDE SEQUENCE [LARGE SCALE GENOMIC DNA]</scope>
    <source>
        <strain evidence="6">Berkeley</strain>
    </source>
</reference>
<reference evidence="4" key="12">
    <citation type="journal article" date="2015" name="G3 (Bethesda)">
        <title>Gene Model Annotations for Drosophila melanogaster: The Rule-Benders.</title>
        <authorList>
            <consortium name="FlyBase Consortium"/>
            <person name="Crosby M.A."/>
            <person name="Gramates L.S."/>
            <person name="Dos Santos G."/>
            <person name="Matthews B.B."/>
            <person name="St Pierre S.E."/>
            <person name="Zhou P."/>
            <person name="Schroeder A.J."/>
            <person name="Falls K."/>
            <person name="Emmert D.B."/>
            <person name="Russo S.M."/>
            <person name="Gelbart W.M."/>
            <person name="null"/>
        </authorList>
    </citation>
    <scope>NUCLEOTIDE SEQUENCE</scope>
</reference>
<dbReference type="Bgee" id="FBgn0037222">
    <property type="expression patterns" value="Expressed in spermathecum and 30 other cell types or tissues"/>
</dbReference>
<dbReference type="RefSeq" id="NP_649441.1">
    <property type="nucleotide sequence ID" value="NM_141184.3"/>
</dbReference>
<gene>
    <name evidence="4" type="primary">SP29</name>
    <name evidence="4" type="synonym">Dmel\CG14642</name>
    <name evidence="3 5" type="ORF">CG14642</name>
    <name evidence="4" type="ORF">Dmel_CG14642</name>
</gene>
<feature type="region of interest" description="Disordered" evidence="1">
    <location>
        <begin position="75"/>
        <end position="113"/>
    </location>
</feature>
<reference evidence="4" key="14">
    <citation type="submission" date="2023-12" db="EMBL/GenBank/DDBJ databases">
        <authorList>
            <consortium name="FlyBase"/>
        </authorList>
    </citation>
    <scope>NUCLEOTIDE SEQUENCE</scope>
</reference>
<evidence type="ECO:0000313" key="4">
    <source>
        <dbReference type="EMBL" id="AAN13334.1"/>
    </source>
</evidence>
<dbReference type="GO" id="GO:0006508">
    <property type="term" value="P:proteolysis"/>
    <property type="evidence" value="ECO:0000255"/>
    <property type="project" value="FlyBase"/>
</dbReference>
<protein>
    <submittedName>
        <fullName evidence="3">SD06787p</fullName>
    </submittedName>
    <submittedName>
        <fullName evidence="4">Uncharacterized protein, isoform A</fullName>
        <ecNumber evidence="4">3.4.21.-</ecNumber>
    </submittedName>
</protein>
<reference evidence="4 6" key="1">
    <citation type="journal article" date="2000" name="Science">
        <title>The genome sequence of Drosophila melanogaster.</title>
        <authorList>
            <person name="Adams M.D."/>
            <person name="Celniker S.E."/>
            <person name="Holt R.A."/>
            <person name="Evans C.A."/>
            <person name="Gocayne J.D."/>
            <person name="Amanatides P.G."/>
            <person name="Scherer S.E."/>
            <person name="Li P.W."/>
            <person name="Hoskins R.A."/>
            <person name="Galle R.F."/>
            <person name="George R.A."/>
            <person name="Lewis S.E."/>
            <person name="Richards S."/>
            <person name="Ashburner M."/>
            <person name="Henderson S.N."/>
            <person name="Sutton G.G."/>
            <person name="Wortman J.R."/>
            <person name="Yandell M.D."/>
            <person name="Zhang Q."/>
            <person name="Chen L.X."/>
            <person name="Brandon R.C."/>
            <person name="Rogers Y.H."/>
            <person name="Blazej R.G."/>
            <person name="Champe M."/>
            <person name="Pfeiffer B.D."/>
            <person name="Wan K.H."/>
            <person name="Doyle C."/>
            <person name="Baxter E.G."/>
            <person name="Helt G."/>
            <person name="Nelson C.R."/>
            <person name="Gabor G.L."/>
            <person name="Abril J.F."/>
            <person name="Agbayani A."/>
            <person name="An H.J."/>
            <person name="Andrews-Pfannkoch C."/>
            <person name="Baldwin D."/>
            <person name="Ballew R.M."/>
            <person name="Basu A."/>
            <person name="Baxendale J."/>
            <person name="Bayraktaroglu L."/>
            <person name="Beasley E.M."/>
            <person name="Beeson K.Y."/>
            <person name="Benos P.V."/>
            <person name="Berman B.P."/>
            <person name="Bhandari D."/>
            <person name="Bolshakov S."/>
            <person name="Borkova D."/>
            <person name="Botchan M.R."/>
            <person name="Bouck J."/>
            <person name="Brokstein P."/>
            <person name="Brottier P."/>
            <person name="Burtis K.C."/>
            <person name="Busam D.A."/>
            <person name="Butler H."/>
            <person name="Cadieu E."/>
            <person name="Center A."/>
            <person name="Chandra I."/>
            <person name="Cherry J.M."/>
            <person name="Cawley S."/>
            <person name="Dahlke C."/>
            <person name="Davenport L.B."/>
            <person name="Davies P."/>
            <person name="de Pablos B."/>
            <person name="Delcher A."/>
            <person name="Deng Z."/>
            <person name="Mays A.D."/>
            <person name="Dew I."/>
            <person name="Dietz S.M."/>
            <person name="Dodson K."/>
            <person name="Doup L.E."/>
            <person name="Downes M."/>
            <person name="Dugan-Rocha S."/>
            <person name="Dunkov B.C."/>
            <person name="Dunn P."/>
            <person name="Durbin K.J."/>
            <person name="Evangelista C.C."/>
            <person name="Ferraz C."/>
            <person name="Ferriera S."/>
            <person name="Fleischmann W."/>
            <person name="Fosler C."/>
            <person name="Gabrielian A.E."/>
            <person name="Garg N.S."/>
            <person name="Gelbart W.M."/>
            <person name="Glasser K."/>
            <person name="Glodek A."/>
            <person name="Gong F."/>
            <person name="Gorrell J.H."/>
            <person name="Gu Z."/>
            <person name="Guan P."/>
            <person name="Harris M."/>
            <person name="Harris N.L."/>
            <person name="Harvey D."/>
            <person name="Heiman T.J."/>
            <person name="Hernandez J.R."/>
            <person name="Houck J."/>
            <person name="Hostin D."/>
            <person name="Houston K.A."/>
            <person name="Howland T.J."/>
            <person name="Wei M.H."/>
            <person name="Ibegwam C."/>
            <person name="Jalali M."/>
            <person name="Kalush F."/>
            <person name="Karpen G.H."/>
            <person name="Ke Z."/>
            <person name="Kennison J.A."/>
            <person name="Ketchum K.A."/>
            <person name="Kimmel B.E."/>
            <person name="Kodira C.D."/>
            <person name="Kraft C."/>
            <person name="Kravitz S."/>
            <person name="Kulp D."/>
            <person name="Lai Z."/>
            <person name="Lasko P."/>
            <person name="Lei Y."/>
            <person name="Levitsky A.A."/>
            <person name="Li J."/>
            <person name="Li Z."/>
            <person name="Liang Y."/>
            <person name="Lin X."/>
            <person name="Liu X."/>
            <person name="Mattei B."/>
            <person name="McIntosh T.C."/>
            <person name="McLeod M.P."/>
            <person name="McPherson D."/>
            <person name="Merkulov G."/>
            <person name="Milshina N.V."/>
            <person name="Mobarry C."/>
            <person name="Morris J."/>
            <person name="Moshrefi A."/>
            <person name="Mount S.M."/>
            <person name="Moy M."/>
            <person name="Murphy B."/>
            <person name="Murphy L."/>
            <person name="Muzny D.M."/>
            <person name="Nelson D.L."/>
            <person name="Nelson D.R."/>
            <person name="Nelson K.A."/>
            <person name="Nixon K."/>
            <person name="Nusskern D.R."/>
            <person name="Pacleb J.M."/>
            <person name="Palazzolo M."/>
            <person name="Pittman G.S."/>
            <person name="Pan S."/>
            <person name="Pollard J."/>
            <person name="Puri V."/>
            <person name="Reese M.G."/>
            <person name="Reinert K."/>
            <person name="Remington K."/>
            <person name="Saunders R.D."/>
            <person name="Scheeler F."/>
            <person name="Shen H."/>
            <person name="Shue B.C."/>
            <person name="Siden-Kiamos I."/>
            <person name="Simpson M."/>
            <person name="Skupski M.P."/>
            <person name="Smith T."/>
            <person name="Spier E."/>
            <person name="Spradling A.C."/>
            <person name="Stapleton M."/>
            <person name="Strong R."/>
            <person name="Sun E."/>
            <person name="Svirskas R."/>
            <person name="Tector C."/>
            <person name="Turner R."/>
            <person name="Venter E."/>
            <person name="Wang A.H."/>
            <person name="Wang X."/>
            <person name="Wang Z.Y."/>
            <person name="Wassarman D.A."/>
            <person name="Weinstock G.M."/>
            <person name="Weissenbach J."/>
            <person name="Williams S.M."/>
            <person name="WoodageT"/>
            <person name="Worley K.C."/>
            <person name="Wu D."/>
            <person name="Yang S."/>
            <person name="Yao Q.A."/>
            <person name="Ye J."/>
            <person name="Yeh R.F."/>
            <person name="Zaveri J.S."/>
            <person name="Zhan M."/>
            <person name="Zhang G."/>
            <person name="Zhao Q."/>
            <person name="Zheng L."/>
            <person name="Zheng X.H."/>
            <person name="Zhong F.N."/>
            <person name="Zhong W."/>
            <person name="Zhou X."/>
            <person name="Zhu S."/>
            <person name="Zhu X."/>
            <person name="Smith H.O."/>
            <person name="Gibbs R.A."/>
            <person name="Myers E.W."/>
            <person name="Rubin G.M."/>
            <person name="Venter J.C."/>
        </authorList>
    </citation>
    <scope>NUCLEOTIDE SEQUENCE [LARGE SCALE GENOMIC DNA]</scope>
    <source>
        <strain evidence="6">Berkeley</strain>
    </source>
</reference>
<name>Q8T9D0_DROME</name>
<reference evidence="4" key="15">
    <citation type="submission" date="2024-06" db="EMBL/GenBank/DDBJ databases">
        <title>Drosophila melanogaster release 4 sequence.</title>
        <authorList>
            <consortium name="Berkeley Drosophila Genome Project"/>
            <person name="Celniker S."/>
            <person name="Carlson J."/>
            <person name="Wan K."/>
            <person name="Pfeiffer B."/>
            <person name="Frise E."/>
            <person name="George R."/>
            <person name="Hoskins R."/>
            <person name="Stapleton M."/>
            <person name="Pacleb J."/>
            <person name="Park S."/>
            <person name="Svirskas R."/>
            <person name="Smith E."/>
            <person name="Yu C."/>
            <person name="Rubin G."/>
        </authorList>
    </citation>
    <scope>NUCLEOTIDE SEQUENCE</scope>
</reference>
<reference evidence="6" key="3">
    <citation type="journal article" date="2002" name="Genome Biol.">
        <title>Finishing a whole-genome shotgun: release 3 of the Drosophila melanogaster euchromatic genome sequence.</title>
        <authorList>
            <person name="Celniker S.E."/>
            <person name="Wheeler D.A."/>
            <person name="Kronmiller B."/>
            <person name="Carlson J.W."/>
            <person name="Halpern A."/>
            <person name="Patel S."/>
            <person name="Adams M."/>
            <person name="Champe M."/>
            <person name="Dugan S.P."/>
            <person name="Frise E."/>
            <person name="Hodgson A."/>
            <person name="George R.A."/>
            <person name="Hoskins R.A."/>
            <person name="Laverty T."/>
            <person name="Muzny D.M."/>
            <person name="Nelson C.R."/>
            <person name="Pacleb J.M."/>
            <person name="Park S."/>
            <person name="Pfeiffer B.D."/>
            <person name="Richards S."/>
            <person name="Sodergren E.J."/>
            <person name="Svirskas R."/>
            <person name="Tabor P.E."/>
            <person name="Wan K."/>
            <person name="Stapleton M."/>
            <person name="Sutton G.G."/>
            <person name="Venter C."/>
            <person name="Weinstock G."/>
            <person name="Scherer S.E."/>
            <person name="Myers E.W."/>
            <person name="Gibbs R.A."/>
            <person name="Rubin G.M."/>
        </authorList>
    </citation>
    <scope>NUCLEOTIDE SEQUENCE [LARGE SCALE GENOMIC DNA]</scope>
    <source>
        <strain evidence="6">Berkeley</strain>
    </source>
</reference>
<dbReference type="EC" id="3.4.21.-" evidence="4"/>
<keyword evidence="2" id="KW-0732">Signal</keyword>